<sequence>MEYNAKENIPVYVIIFILMEEQVLSVHEQNVDTRGYSYANLGSDTLYNDGLTIGECKFEDAEIENYSSDDDDIEQNIDLLREQSVVDHDYISSGGLLYWTPKVSNHIKPKIKSVYESYVDVVRMYRNYALEVGFDVRLKTFRTSTLHVITKRHLLCNREGKPNTGKVDALDIQHNKPKRRKDSFRVDGKAKIVLKIIPGTEKHVDDYTQESVIHNMSKQNIGATKAHRFFTGMTGCHSNRGLVSEFKNSTRNLNCFIGGRDSKFLVDKRNERKKYVPNFTFEYRVVDKKLNTLFWADEIAKFNYNAFRDVVSLDVTFNTNRYNMVFFPLTGIDNHKKCITFGAGMLSKEDSDSYSQLVKAFLKTFTKPPTLILSYQDPALLCMWHITKKLPKKAGWECLLRDFSITNNKWLNAMYGLRRLWIPTFFKDIPMSGLMRTTSLSEIQNWLFQNNTLSRLYLTNLERQRHNQIFNDFKTSNTFPKIIKHLPYEVHASKVYTGTILILLVAPTIDSMKVLMNRIRNFNLNIILSSSVLLICFMYASP</sequence>
<dbReference type="Proteomes" id="UP000235145">
    <property type="component" value="Unassembled WGS sequence"/>
</dbReference>
<feature type="domain" description="MULE transposase" evidence="3">
    <location>
        <begin position="310"/>
        <end position="380"/>
    </location>
</feature>
<evidence type="ECO:0000313" key="4">
    <source>
        <dbReference type="EMBL" id="KAJ0222474.1"/>
    </source>
</evidence>
<feature type="domain" description="FAR1" evidence="2">
    <location>
        <begin position="124"/>
        <end position="204"/>
    </location>
</feature>
<gene>
    <name evidence="4" type="ORF">LSAT_V11C200080810</name>
</gene>
<evidence type="ECO:0000259" key="3">
    <source>
        <dbReference type="Pfam" id="PF10551"/>
    </source>
</evidence>
<keyword evidence="1" id="KW-1133">Transmembrane helix</keyword>
<dbReference type="AlphaFoldDB" id="A0A9R1XR81"/>
<name>A0A9R1XR81_LACSA</name>
<accession>A0A9R1XR81</accession>
<evidence type="ECO:0000256" key="1">
    <source>
        <dbReference type="SAM" id="Phobius"/>
    </source>
</evidence>
<evidence type="ECO:0000259" key="2">
    <source>
        <dbReference type="Pfam" id="PF03101"/>
    </source>
</evidence>
<evidence type="ECO:0008006" key="6">
    <source>
        <dbReference type="Google" id="ProtNLM"/>
    </source>
</evidence>
<feature type="transmembrane region" description="Helical" evidence="1">
    <location>
        <begin position="495"/>
        <end position="515"/>
    </location>
</feature>
<dbReference type="EMBL" id="NBSK02000002">
    <property type="protein sequence ID" value="KAJ0222474.1"/>
    <property type="molecule type" value="Genomic_DNA"/>
</dbReference>
<keyword evidence="5" id="KW-1185">Reference proteome</keyword>
<organism evidence="4 5">
    <name type="scientific">Lactuca sativa</name>
    <name type="common">Garden lettuce</name>
    <dbReference type="NCBI Taxonomy" id="4236"/>
    <lineage>
        <taxon>Eukaryota</taxon>
        <taxon>Viridiplantae</taxon>
        <taxon>Streptophyta</taxon>
        <taxon>Embryophyta</taxon>
        <taxon>Tracheophyta</taxon>
        <taxon>Spermatophyta</taxon>
        <taxon>Magnoliopsida</taxon>
        <taxon>eudicotyledons</taxon>
        <taxon>Gunneridae</taxon>
        <taxon>Pentapetalae</taxon>
        <taxon>asterids</taxon>
        <taxon>campanulids</taxon>
        <taxon>Asterales</taxon>
        <taxon>Asteraceae</taxon>
        <taxon>Cichorioideae</taxon>
        <taxon>Cichorieae</taxon>
        <taxon>Lactucinae</taxon>
        <taxon>Lactuca</taxon>
    </lineage>
</organism>
<keyword evidence="1" id="KW-0472">Membrane</keyword>
<comment type="caution">
    <text evidence="4">The sequence shown here is derived from an EMBL/GenBank/DDBJ whole genome shotgun (WGS) entry which is preliminary data.</text>
</comment>
<evidence type="ECO:0000313" key="5">
    <source>
        <dbReference type="Proteomes" id="UP000235145"/>
    </source>
</evidence>
<dbReference type="Pfam" id="PF03101">
    <property type="entry name" value="FAR1"/>
    <property type="match status" value="1"/>
</dbReference>
<dbReference type="Pfam" id="PF10551">
    <property type="entry name" value="MULE"/>
    <property type="match status" value="1"/>
</dbReference>
<dbReference type="InterPro" id="IPR004330">
    <property type="entry name" value="FAR1_DNA_bnd_dom"/>
</dbReference>
<dbReference type="PANTHER" id="PTHR47718:SF12">
    <property type="entry name" value="PROTEIN FAR1-RELATED SEQUENCE"/>
    <property type="match status" value="1"/>
</dbReference>
<dbReference type="InterPro" id="IPR018289">
    <property type="entry name" value="MULE_transposase_dom"/>
</dbReference>
<keyword evidence="1" id="KW-0812">Transmembrane</keyword>
<protein>
    <recommendedName>
        <fullName evidence="6">Protein FAR1-RELATED SEQUENCE</fullName>
    </recommendedName>
</protein>
<proteinExistence type="predicted"/>
<feature type="transmembrane region" description="Helical" evidence="1">
    <location>
        <begin position="522"/>
        <end position="540"/>
    </location>
</feature>
<reference evidence="4 5" key="1">
    <citation type="journal article" date="2017" name="Nat. Commun.">
        <title>Genome assembly with in vitro proximity ligation data and whole-genome triplication in lettuce.</title>
        <authorList>
            <person name="Reyes-Chin-Wo S."/>
            <person name="Wang Z."/>
            <person name="Yang X."/>
            <person name="Kozik A."/>
            <person name="Arikit S."/>
            <person name="Song C."/>
            <person name="Xia L."/>
            <person name="Froenicke L."/>
            <person name="Lavelle D.O."/>
            <person name="Truco M.J."/>
            <person name="Xia R."/>
            <person name="Zhu S."/>
            <person name="Xu C."/>
            <person name="Xu H."/>
            <person name="Xu X."/>
            <person name="Cox K."/>
            <person name="Korf I."/>
            <person name="Meyers B.C."/>
            <person name="Michelmore R.W."/>
        </authorList>
    </citation>
    <scope>NUCLEOTIDE SEQUENCE [LARGE SCALE GENOMIC DNA]</scope>
    <source>
        <strain evidence="5">cv. Salinas</strain>
        <tissue evidence="4">Seedlings</tissue>
    </source>
</reference>
<dbReference type="PANTHER" id="PTHR47718">
    <property type="entry name" value="OS01G0519700 PROTEIN"/>
    <property type="match status" value="1"/>
</dbReference>